<organism evidence="3 4">
    <name type="scientific">Haematococcus lacustris</name>
    <name type="common">Green alga</name>
    <name type="synonym">Haematococcus pluvialis</name>
    <dbReference type="NCBI Taxonomy" id="44745"/>
    <lineage>
        <taxon>Eukaryota</taxon>
        <taxon>Viridiplantae</taxon>
        <taxon>Chlorophyta</taxon>
        <taxon>core chlorophytes</taxon>
        <taxon>Chlorophyceae</taxon>
        <taxon>CS clade</taxon>
        <taxon>Chlamydomonadales</taxon>
        <taxon>Haematococcaceae</taxon>
        <taxon>Haematococcus</taxon>
    </lineage>
</organism>
<dbReference type="PANTHER" id="PTHR12509">
    <property type="entry name" value="SPERMATOGENESIS-ASSOCIATED 4-RELATED"/>
    <property type="match status" value="1"/>
</dbReference>
<evidence type="ECO:0000256" key="1">
    <source>
        <dbReference type="SAM" id="MobiDB-lite"/>
    </source>
</evidence>
<dbReference type="Pfam" id="PF06294">
    <property type="entry name" value="CH_2"/>
    <property type="match status" value="1"/>
</dbReference>
<evidence type="ECO:0000313" key="4">
    <source>
        <dbReference type="Proteomes" id="UP000485058"/>
    </source>
</evidence>
<sequence length="171" mass="18801">MSLPREVLRWILSLDLSYPVKNVRRESANGFLVAEILSRYYPADIQMHSFENVTSLQRKKQNWMLLEKFFKKKQIPVDTGQIDCVIAAEGEAAAELLQVLHAHIHSPSFESPGPPATEDGGQGYAQQHKSSLQPPAPMFIPLQQALPAPSTHLAPAYPQGSGNGYTAPAQG</sequence>
<feature type="non-terminal residue" evidence="3">
    <location>
        <position position="171"/>
    </location>
</feature>
<dbReference type="GO" id="GO:0051493">
    <property type="term" value="P:regulation of cytoskeleton organization"/>
    <property type="evidence" value="ECO:0007669"/>
    <property type="project" value="TreeGrafter"/>
</dbReference>
<accession>A0A699YYX6</accession>
<feature type="compositionally biased region" description="Polar residues" evidence="1">
    <location>
        <begin position="124"/>
        <end position="133"/>
    </location>
</feature>
<dbReference type="GO" id="GO:0005930">
    <property type="term" value="C:axoneme"/>
    <property type="evidence" value="ECO:0007669"/>
    <property type="project" value="TreeGrafter"/>
</dbReference>
<dbReference type="Gene3D" id="1.10.418.10">
    <property type="entry name" value="Calponin-like domain"/>
    <property type="match status" value="1"/>
</dbReference>
<protein>
    <submittedName>
        <fullName evidence="3">Calponin-homology (CH) domain-containing protein</fullName>
    </submittedName>
</protein>
<reference evidence="3 4" key="1">
    <citation type="submission" date="2020-02" db="EMBL/GenBank/DDBJ databases">
        <title>Draft genome sequence of Haematococcus lacustris strain NIES-144.</title>
        <authorList>
            <person name="Morimoto D."/>
            <person name="Nakagawa S."/>
            <person name="Yoshida T."/>
            <person name="Sawayama S."/>
        </authorList>
    </citation>
    <scope>NUCLEOTIDE SEQUENCE [LARGE SCALE GENOMIC DNA]</scope>
    <source>
        <strain evidence="3 4">NIES-144</strain>
    </source>
</reference>
<evidence type="ECO:0000259" key="2">
    <source>
        <dbReference type="PROSITE" id="PS50021"/>
    </source>
</evidence>
<dbReference type="AlphaFoldDB" id="A0A699YYX6"/>
<name>A0A699YYX6_HAELA</name>
<feature type="domain" description="Calponin-homology (CH)" evidence="2">
    <location>
        <begin position="1"/>
        <end position="107"/>
    </location>
</feature>
<evidence type="ECO:0000313" key="3">
    <source>
        <dbReference type="EMBL" id="GFH15487.1"/>
    </source>
</evidence>
<dbReference type="PROSITE" id="PS50021">
    <property type="entry name" value="CH"/>
    <property type="match status" value="1"/>
</dbReference>
<keyword evidence="4" id="KW-1185">Reference proteome</keyword>
<dbReference type="EMBL" id="BLLF01000857">
    <property type="protein sequence ID" value="GFH15487.1"/>
    <property type="molecule type" value="Genomic_DNA"/>
</dbReference>
<gene>
    <name evidence="3" type="ORF">HaLaN_11723</name>
</gene>
<feature type="non-terminal residue" evidence="3">
    <location>
        <position position="1"/>
    </location>
</feature>
<proteinExistence type="predicted"/>
<comment type="caution">
    <text evidence="3">The sequence shown here is derived from an EMBL/GenBank/DDBJ whole genome shotgun (WGS) entry which is preliminary data.</text>
</comment>
<dbReference type="InterPro" id="IPR052111">
    <property type="entry name" value="Spermatogenesis_Ciliary_MAP"/>
</dbReference>
<dbReference type="InterPro" id="IPR036872">
    <property type="entry name" value="CH_dom_sf"/>
</dbReference>
<dbReference type="Proteomes" id="UP000485058">
    <property type="component" value="Unassembled WGS sequence"/>
</dbReference>
<dbReference type="GO" id="GO:0008017">
    <property type="term" value="F:microtubule binding"/>
    <property type="evidence" value="ECO:0007669"/>
    <property type="project" value="TreeGrafter"/>
</dbReference>
<dbReference type="InterPro" id="IPR001715">
    <property type="entry name" value="CH_dom"/>
</dbReference>
<dbReference type="PANTHER" id="PTHR12509:SF8">
    <property type="entry name" value="SPERMATOGENESIS-ASSOCIATED PROTEIN 4"/>
    <property type="match status" value="1"/>
</dbReference>
<feature type="region of interest" description="Disordered" evidence="1">
    <location>
        <begin position="107"/>
        <end position="171"/>
    </location>
</feature>
<dbReference type="InterPro" id="IPR010441">
    <property type="entry name" value="CH_2"/>
</dbReference>